<evidence type="ECO:0000313" key="3">
    <source>
        <dbReference type="Proteomes" id="UP000800235"/>
    </source>
</evidence>
<dbReference type="OrthoDB" id="62952at2759"/>
<reference evidence="2" key="1">
    <citation type="journal article" date="2020" name="Stud. Mycol.">
        <title>101 Dothideomycetes genomes: a test case for predicting lifestyles and emergence of pathogens.</title>
        <authorList>
            <person name="Haridas S."/>
            <person name="Albert R."/>
            <person name="Binder M."/>
            <person name="Bloem J."/>
            <person name="Labutti K."/>
            <person name="Salamov A."/>
            <person name="Andreopoulos B."/>
            <person name="Baker S."/>
            <person name="Barry K."/>
            <person name="Bills G."/>
            <person name="Bluhm B."/>
            <person name="Cannon C."/>
            <person name="Castanera R."/>
            <person name="Culley D."/>
            <person name="Daum C."/>
            <person name="Ezra D."/>
            <person name="Gonzalez J."/>
            <person name="Henrissat B."/>
            <person name="Kuo A."/>
            <person name="Liang C."/>
            <person name="Lipzen A."/>
            <person name="Lutzoni F."/>
            <person name="Magnuson J."/>
            <person name="Mondo S."/>
            <person name="Nolan M."/>
            <person name="Ohm R."/>
            <person name="Pangilinan J."/>
            <person name="Park H.-J."/>
            <person name="Ramirez L."/>
            <person name="Alfaro M."/>
            <person name="Sun H."/>
            <person name="Tritt A."/>
            <person name="Yoshinaga Y."/>
            <person name="Zwiers L.-H."/>
            <person name="Turgeon B."/>
            <person name="Goodwin S."/>
            <person name="Spatafora J."/>
            <person name="Crous P."/>
            <person name="Grigoriev I."/>
        </authorList>
    </citation>
    <scope>NUCLEOTIDE SEQUENCE</scope>
    <source>
        <strain evidence="2">CBS 130266</strain>
    </source>
</reference>
<protein>
    <submittedName>
        <fullName evidence="2">Uncharacterized protein</fullName>
    </submittedName>
</protein>
<organism evidence="2 3">
    <name type="scientific">Tothia fuscella</name>
    <dbReference type="NCBI Taxonomy" id="1048955"/>
    <lineage>
        <taxon>Eukaryota</taxon>
        <taxon>Fungi</taxon>
        <taxon>Dikarya</taxon>
        <taxon>Ascomycota</taxon>
        <taxon>Pezizomycotina</taxon>
        <taxon>Dothideomycetes</taxon>
        <taxon>Pleosporomycetidae</taxon>
        <taxon>Venturiales</taxon>
        <taxon>Cylindrosympodiaceae</taxon>
        <taxon>Tothia</taxon>
    </lineage>
</organism>
<feature type="compositionally biased region" description="Polar residues" evidence="1">
    <location>
        <begin position="115"/>
        <end position="124"/>
    </location>
</feature>
<accession>A0A9P4TZ22</accession>
<sequence>MRATLRHSYNAGMRAYTNGMQDYTDGMQDYNGGMLEYERNSGESHGHHAENTASSFHNDGPREPRYRINVPARDRHELSHHRRSGASYDPHRLAYRDSELPPAQMYLDSYRPDYQATNPSSSCFNHAMPSQLKDSDRRSQNSSTRPPARIRDVGSLQNSRPPRSVLSETLPSQPPKRSRSSFEERPWPKNLCSCGDPECDEDPRSERPARNFQAAKFSYSLTTPEDDARILALCNEPPSKRACAENSEEVVDAYASQDDDMDFGYEATPRQSAWSLEKATANAPYTDTKNTDSPVPKWLLPPRAEPKVPYRRSRRPVKSYPPVTPALPGLDHPFPFMSLPAEIRIIVYEKYIRKEEQQYTKPDKWRAHPILQVSRQVRHESSHIYHSICTFQINIENLLYWRNFHELMHDLRAFKNLRIMLPMYRSTASILDITEIVRMKCVTSITSKSCITFDLQDESVKDWAYKLEPDLFAAMVEKIDVSALIPLMLWSDNVPRIVVDVKAKLRKVDCQDYVWMAYEEIKKAFGADGDFNLAVQGVMWELTGLSKAYGAKSTHATKAAELEAAKVAKAAADAKVVEEKSLPFKRFGSMGASPPVEGTFGSSISRAFTMSSRVVAEDSDDD</sequence>
<dbReference type="Proteomes" id="UP000800235">
    <property type="component" value="Unassembled WGS sequence"/>
</dbReference>
<keyword evidence="3" id="KW-1185">Reference proteome</keyword>
<evidence type="ECO:0000256" key="1">
    <source>
        <dbReference type="SAM" id="MobiDB-lite"/>
    </source>
</evidence>
<feature type="region of interest" description="Disordered" evidence="1">
    <location>
        <begin position="111"/>
        <end position="187"/>
    </location>
</feature>
<feature type="compositionally biased region" description="Basic and acidic residues" evidence="1">
    <location>
        <begin position="37"/>
        <end position="50"/>
    </location>
</feature>
<proteinExistence type="predicted"/>
<dbReference type="EMBL" id="MU007035">
    <property type="protein sequence ID" value="KAF2430926.1"/>
    <property type="molecule type" value="Genomic_DNA"/>
</dbReference>
<feature type="region of interest" description="Disordered" evidence="1">
    <location>
        <begin position="37"/>
        <end position="92"/>
    </location>
</feature>
<comment type="caution">
    <text evidence="2">The sequence shown here is derived from an EMBL/GenBank/DDBJ whole genome shotgun (WGS) entry which is preliminary data.</text>
</comment>
<name>A0A9P4TZ22_9PEZI</name>
<evidence type="ECO:0000313" key="2">
    <source>
        <dbReference type="EMBL" id="KAF2430926.1"/>
    </source>
</evidence>
<dbReference type="AlphaFoldDB" id="A0A9P4TZ22"/>
<feature type="compositionally biased region" description="Polar residues" evidence="1">
    <location>
        <begin position="155"/>
        <end position="171"/>
    </location>
</feature>
<gene>
    <name evidence="2" type="ORF">EJ08DRAFT_203649</name>
</gene>
<feature type="compositionally biased region" description="Basic and acidic residues" evidence="1">
    <location>
        <begin position="59"/>
        <end position="77"/>
    </location>
</feature>